<feature type="transmembrane region" description="Helical" evidence="1">
    <location>
        <begin position="116"/>
        <end position="139"/>
    </location>
</feature>
<organism evidence="2 3">
    <name type="scientific">Friedmanniomyces simplex</name>
    <dbReference type="NCBI Taxonomy" id="329884"/>
    <lineage>
        <taxon>Eukaryota</taxon>
        <taxon>Fungi</taxon>
        <taxon>Dikarya</taxon>
        <taxon>Ascomycota</taxon>
        <taxon>Pezizomycotina</taxon>
        <taxon>Dothideomycetes</taxon>
        <taxon>Dothideomycetidae</taxon>
        <taxon>Mycosphaerellales</taxon>
        <taxon>Teratosphaeriaceae</taxon>
        <taxon>Friedmanniomyces</taxon>
    </lineage>
</organism>
<dbReference type="AlphaFoldDB" id="A0A4U0VAT1"/>
<keyword evidence="3" id="KW-1185">Reference proteome</keyword>
<comment type="caution">
    <text evidence="2">The sequence shown here is derived from an EMBL/GenBank/DDBJ whole genome shotgun (WGS) entry which is preliminary data.</text>
</comment>
<feature type="transmembrane region" description="Helical" evidence="1">
    <location>
        <begin position="169"/>
        <end position="185"/>
    </location>
</feature>
<evidence type="ECO:0000313" key="2">
    <source>
        <dbReference type="EMBL" id="TKA46007.1"/>
    </source>
</evidence>
<accession>A0A4U0VAT1</accession>
<keyword evidence="1" id="KW-1133">Transmembrane helix</keyword>
<dbReference type="STRING" id="329884.A0A4U0VAT1"/>
<dbReference type="PANTHER" id="PTHR35408">
    <property type="entry name" value="CHROMOSOME 15, WHOLE GENOME SHOTGUN SEQUENCE"/>
    <property type="match status" value="1"/>
</dbReference>
<gene>
    <name evidence="2" type="ORF">B0A55_12699</name>
</gene>
<evidence type="ECO:0000313" key="3">
    <source>
        <dbReference type="Proteomes" id="UP000309340"/>
    </source>
</evidence>
<proteinExistence type="predicted"/>
<feature type="transmembrane region" description="Helical" evidence="1">
    <location>
        <begin position="197"/>
        <end position="217"/>
    </location>
</feature>
<dbReference type="Proteomes" id="UP000309340">
    <property type="component" value="Unassembled WGS sequence"/>
</dbReference>
<feature type="transmembrane region" description="Helical" evidence="1">
    <location>
        <begin position="40"/>
        <end position="62"/>
    </location>
</feature>
<dbReference type="EMBL" id="NAJQ01002273">
    <property type="protein sequence ID" value="TKA46007.1"/>
    <property type="molecule type" value="Genomic_DNA"/>
</dbReference>
<feature type="transmembrane region" description="Helical" evidence="1">
    <location>
        <begin position="74"/>
        <end position="95"/>
    </location>
</feature>
<evidence type="ECO:0000256" key="1">
    <source>
        <dbReference type="SAM" id="Phobius"/>
    </source>
</evidence>
<dbReference type="PANTHER" id="PTHR35408:SF2">
    <property type="entry name" value="GLYCOSYLTRANSFERASE 2-LIKE DOMAIN-CONTAINING PROTEIN"/>
    <property type="match status" value="1"/>
</dbReference>
<keyword evidence="1" id="KW-0812">Transmembrane</keyword>
<keyword evidence="1" id="KW-0472">Membrane</keyword>
<name>A0A4U0VAT1_9PEZI</name>
<sequence length="220" mass="25073">MEGFVVRLATYHHGGFKEGVSLTVYDELARWEKYAYAYIFTYYAIASAIPLTLANYLIVGWFTDQIDQFYIDSWKIFVGMAVVFNVLSPLAYAMLRHRLGQKTFFLCLWETIKWTPMFLLFFGGISFHLLKALCCHFFGINMEWATTAKELEASGFRIGLDRIVRDFKWMYAVIIPMIGGMIYLATSAPFGWGISDFAAIVPLANQVGCHALLPFALGLF</sequence>
<protein>
    <submittedName>
        <fullName evidence="2">Uncharacterized protein</fullName>
    </submittedName>
</protein>
<reference evidence="2 3" key="1">
    <citation type="submission" date="2017-03" db="EMBL/GenBank/DDBJ databases">
        <title>Genomes of endolithic fungi from Antarctica.</title>
        <authorList>
            <person name="Coleine C."/>
            <person name="Masonjones S."/>
            <person name="Stajich J.E."/>
        </authorList>
    </citation>
    <scope>NUCLEOTIDE SEQUENCE [LARGE SCALE GENOMIC DNA]</scope>
    <source>
        <strain evidence="2 3">CCFEE 5184</strain>
    </source>
</reference>
<dbReference type="OrthoDB" id="38531at2759"/>